<dbReference type="FunFam" id="3.30.565.10:FF:000010">
    <property type="entry name" value="Sensor histidine kinase RcsC"/>
    <property type="match status" value="1"/>
</dbReference>
<dbReference type="InterPro" id="IPR000014">
    <property type="entry name" value="PAS"/>
</dbReference>
<dbReference type="InterPro" id="IPR003594">
    <property type="entry name" value="HATPase_dom"/>
</dbReference>
<dbReference type="STRING" id="641238.SAMN04490244_104322"/>
<evidence type="ECO:0000256" key="2">
    <source>
        <dbReference type="ARBA" id="ARBA00004429"/>
    </source>
</evidence>
<feature type="domain" description="PAC" evidence="20">
    <location>
        <begin position="297"/>
        <end position="349"/>
    </location>
</feature>
<keyword evidence="11" id="KW-0067">ATP-binding</keyword>
<evidence type="ECO:0000256" key="9">
    <source>
        <dbReference type="ARBA" id="ARBA00022741"/>
    </source>
</evidence>
<organism evidence="21 22">
    <name type="scientific">Tranquillimonas rosea</name>
    <dbReference type="NCBI Taxonomy" id="641238"/>
    <lineage>
        <taxon>Bacteria</taxon>
        <taxon>Pseudomonadati</taxon>
        <taxon>Pseudomonadota</taxon>
        <taxon>Alphaproteobacteria</taxon>
        <taxon>Rhodobacterales</taxon>
        <taxon>Roseobacteraceae</taxon>
        <taxon>Tranquillimonas</taxon>
    </lineage>
</organism>
<dbReference type="PROSITE" id="PS50112">
    <property type="entry name" value="PAS"/>
    <property type="match status" value="1"/>
</dbReference>
<dbReference type="InterPro" id="IPR011006">
    <property type="entry name" value="CheY-like_superfamily"/>
</dbReference>
<feature type="transmembrane region" description="Helical" evidence="16">
    <location>
        <begin position="182"/>
        <end position="204"/>
    </location>
</feature>
<dbReference type="Pfam" id="PF01627">
    <property type="entry name" value="Hpt"/>
    <property type="match status" value="1"/>
</dbReference>
<dbReference type="GO" id="GO:0005524">
    <property type="term" value="F:ATP binding"/>
    <property type="evidence" value="ECO:0007669"/>
    <property type="project" value="UniProtKB-KW"/>
</dbReference>
<dbReference type="Gene3D" id="1.20.120.160">
    <property type="entry name" value="HPT domain"/>
    <property type="match status" value="1"/>
</dbReference>
<dbReference type="PANTHER" id="PTHR43047:SF64">
    <property type="entry name" value="HISTIDINE KINASE CONTAINING CHEY-HOMOLOGOUS RECEIVER DOMAIN AND PAS DOMAIN-RELATED"/>
    <property type="match status" value="1"/>
</dbReference>
<feature type="modified residue" description="4-aspartylphosphate" evidence="15">
    <location>
        <position position="656"/>
    </location>
</feature>
<evidence type="ECO:0000256" key="14">
    <source>
        <dbReference type="ARBA" id="ARBA00023136"/>
    </source>
</evidence>
<evidence type="ECO:0000256" key="8">
    <source>
        <dbReference type="ARBA" id="ARBA00022692"/>
    </source>
</evidence>
<evidence type="ECO:0000259" key="17">
    <source>
        <dbReference type="PROSITE" id="PS50109"/>
    </source>
</evidence>
<evidence type="ECO:0000256" key="1">
    <source>
        <dbReference type="ARBA" id="ARBA00000085"/>
    </source>
</evidence>
<evidence type="ECO:0000256" key="4">
    <source>
        <dbReference type="ARBA" id="ARBA00022475"/>
    </source>
</evidence>
<dbReference type="PROSITE" id="PS50113">
    <property type="entry name" value="PAC"/>
    <property type="match status" value="1"/>
</dbReference>
<dbReference type="GO" id="GO:0005886">
    <property type="term" value="C:plasma membrane"/>
    <property type="evidence" value="ECO:0007669"/>
    <property type="project" value="UniProtKB-SubCell"/>
</dbReference>
<dbReference type="InterPro" id="IPR000700">
    <property type="entry name" value="PAS-assoc_C"/>
</dbReference>
<dbReference type="PANTHER" id="PTHR43047">
    <property type="entry name" value="TWO-COMPONENT HISTIDINE PROTEIN KINASE"/>
    <property type="match status" value="1"/>
</dbReference>
<name>A0A1H9TS20_9RHOB</name>
<dbReference type="Pfam" id="PF00512">
    <property type="entry name" value="HisKA"/>
    <property type="match status" value="1"/>
</dbReference>
<evidence type="ECO:0000256" key="6">
    <source>
        <dbReference type="ARBA" id="ARBA00022553"/>
    </source>
</evidence>
<evidence type="ECO:0000313" key="22">
    <source>
        <dbReference type="Proteomes" id="UP000198885"/>
    </source>
</evidence>
<dbReference type="AlphaFoldDB" id="A0A1H9TS20"/>
<dbReference type="CDD" id="cd17546">
    <property type="entry name" value="REC_hyHK_CKI1_RcsC-like"/>
    <property type="match status" value="1"/>
</dbReference>
<dbReference type="SMART" id="SM00387">
    <property type="entry name" value="HATPase_c"/>
    <property type="match status" value="1"/>
</dbReference>
<dbReference type="PRINTS" id="PR00344">
    <property type="entry name" value="BCTRLSENSOR"/>
</dbReference>
<dbReference type="GO" id="GO:0000155">
    <property type="term" value="F:phosphorelay sensor kinase activity"/>
    <property type="evidence" value="ECO:0007669"/>
    <property type="project" value="InterPro"/>
</dbReference>
<evidence type="ECO:0000256" key="3">
    <source>
        <dbReference type="ARBA" id="ARBA00012438"/>
    </source>
</evidence>
<dbReference type="GO" id="GO:0006355">
    <property type="term" value="P:regulation of DNA-templated transcription"/>
    <property type="evidence" value="ECO:0007669"/>
    <property type="project" value="InterPro"/>
</dbReference>
<dbReference type="InterPro" id="IPR004358">
    <property type="entry name" value="Sig_transdc_His_kin-like_C"/>
</dbReference>
<dbReference type="SMART" id="SM00388">
    <property type="entry name" value="HisKA"/>
    <property type="match status" value="1"/>
</dbReference>
<dbReference type="FunFam" id="1.10.287.130:FF:000004">
    <property type="entry name" value="Ethylene receptor 1"/>
    <property type="match status" value="1"/>
</dbReference>
<evidence type="ECO:0000259" key="18">
    <source>
        <dbReference type="PROSITE" id="PS50110"/>
    </source>
</evidence>
<evidence type="ECO:0000256" key="12">
    <source>
        <dbReference type="ARBA" id="ARBA00022989"/>
    </source>
</evidence>
<sequence>MPPLHAFRAKLRRPARPALLVAGIALVAALVAWMAVLALREIDDLGTANSDNVQWSLAQMDVEYLRFRLAVADAQTGTADLDTVRRRFDVFYSRMSTLAAGEVFLPLRGRAEFESARQDIAGFLEATVSLIDGPDAELRAALPDIATQAAGHAEDVRDLSLAGLAAFAELSDERRGEVMATLARMALLLVVLFSGLALLAIWLLRLNRLSERRARQVEETGNRMRLIVETSLDGIIVSDADGRILDLNQSARRIFGYSDAEARGAEALSLFFPDEDPERAREGALRFIGAQRRPNPHERQFELVGRSRDGRTFPVEISVDRAEGPDGPIYVSFLRDISRRKAAEEGLTEARDRALAGEKAKAEFLAVMSHEMRTPLNGLLGSIQILRDTELDDRQSGLLDTMHSSGDLLLGLVNDVLDLSKYEAGKMRPEARVFDLQQLFDSAVETTAPLAAANDNVVSVEWIGPPAGDVEGDPRKLRQILLNLLGNALKFTHGGRVDIEAEMLGRDRLEIRVIDTGIGIAEADLDRVFQDFERADSSYVRQAGGTGLGLGIARRLVGILGGEIGAESEPGEGSLFWVRVPISLAGAGTAGVPAARTDAPRPAVPLSVLVVEDNEINRLVAREMLQADGHTVTEAVNGRAGVEWAERQRFDVILMDISMPEMDGQEAARRIRAGGGPSSRIPIVAVTAHALPEELARFREAGMELCVSKPIDRTVLSRVLATIGGGDADPGAGPASEAGGLIDTEVLSQLRQAMGDATFLTLKEKFLAETEETLAGFGAGIEPDVLAREAHKCAGSCAAFGVVEMRQALQRIEAEAKANRWPEAELRGLPALWARSRAALEAVARDPQV</sequence>
<dbReference type="InterPro" id="IPR036890">
    <property type="entry name" value="HATPase_C_sf"/>
</dbReference>
<dbReference type="Pfam" id="PF02518">
    <property type="entry name" value="HATPase_c"/>
    <property type="match status" value="1"/>
</dbReference>
<dbReference type="RefSeq" id="WP_143071509.1">
    <property type="nucleotide sequence ID" value="NZ_FOGU01000004.1"/>
</dbReference>
<evidence type="ECO:0000259" key="20">
    <source>
        <dbReference type="PROSITE" id="PS50113"/>
    </source>
</evidence>
<proteinExistence type="predicted"/>
<keyword evidence="14 16" id="KW-0472">Membrane</keyword>
<keyword evidence="22" id="KW-1185">Reference proteome</keyword>
<dbReference type="Pfam" id="PF00989">
    <property type="entry name" value="PAS"/>
    <property type="match status" value="1"/>
</dbReference>
<dbReference type="InterPro" id="IPR008207">
    <property type="entry name" value="Sig_transdc_His_kin_Hpt_dom"/>
</dbReference>
<keyword evidence="7" id="KW-0808">Transferase</keyword>
<evidence type="ECO:0000313" key="21">
    <source>
        <dbReference type="EMBL" id="SER99483.1"/>
    </source>
</evidence>
<evidence type="ECO:0000256" key="11">
    <source>
        <dbReference type="ARBA" id="ARBA00022840"/>
    </source>
</evidence>
<keyword evidence="4" id="KW-1003">Cell membrane</keyword>
<dbReference type="InterPro" id="IPR001789">
    <property type="entry name" value="Sig_transdc_resp-reg_receiver"/>
</dbReference>
<evidence type="ECO:0000259" key="19">
    <source>
        <dbReference type="PROSITE" id="PS50112"/>
    </source>
</evidence>
<dbReference type="CDD" id="cd16922">
    <property type="entry name" value="HATPase_EvgS-ArcB-TorS-like"/>
    <property type="match status" value="1"/>
</dbReference>
<evidence type="ECO:0000256" key="16">
    <source>
        <dbReference type="SAM" id="Phobius"/>
    </source>
</evidence>
<dbReference type="SUPFAM" id="SSF52172">
    <property type="entry name" value="CheY-like"/>
    <property type="match status" value="1"/>
</dbReference>
<keyword evidence="5" id="KW-0997">Cell inner membrane</keyword>
<evidence type="ECO:0000256" key="10">
    <source>
        <dbReference type="ARBA" id="ARBA00022777"/>
    </source>
</evidence>
<dbReference type="InterPro" id="IPR036641">
    <property type="entry name" value="HPT_dom_sf"/>
</dbReference>
<dbReference type="CDD" id="cd00130">
    <property type="entry name" value="PAS"/>
    <property type="match status" value="1"/>
</dbReference>
<dbReference type="PROSITE" id="PS50110">
    <property type="entry name" value="RESPONSE_REGULATORY"/>
    <property type="match status" value="1"/>
</dbReference>
<evidence type="ECO:0000256" key="15">
    <source>
        <dbReference type="PROSITE-ProRule" id="PRU00169"/>
    </source>
</evidence>
<dbReference type="InterPro" id="IPR036097">
    <property type="entry name" value="HisK_dim/P_sf"/>
</dbReference>
<dbReference type="Gene3D" id="1.10.287.130">
    <property type="match status" value="1"/>
</dbReference>
<dbReference type="PROSITE" id="PS50109">
    <property type="entry name" value="HIS_KIN"/>
    <property type="match status" value="1"/>
</dbReference>
<dbReference type="SUPFAM" id="SSF55874">
    <property type="entry name" value="ATPase domain of HSP90 chaperone/DNA topoisomerase II/histidine kinase"/>
    <property type="match status" value="1"/>
</dbReference>
<dbReference type="InterPro" id="IPR035965">
    <property type="entry name" value="PAS-like_dom_sf"/>
</dbReference>
<dbReference type="Proteomes" id="UP000198885">
    <property type="component" value="Unassembled WGS sequence"/>
</dbReference>
<feature type="domain" description="Histidine kinase" evidence="17">
    <location>
        <begin position="367"/>
        <end position="584"/>
    </location>
</feature>
<accession>A0A1H9TS20</accession>
<evidence type="ECO:0000256" key="13">
    <source>
        <dbReference type="ARBA" id="ARBA00023012"/>
    </source>
</evidence>
<protein>
    <recommendedName>
        <fullName evidence="3">histidine kinase</fullName>
        <ecNumber evidence="3">2.7.13.3</ecNumber>
    </recommendedName>
</protein>
<dbReference type="SUPFAM" id="SSF47226">
    <property type="entry name" value="Histidine-containing phosphotransfer domain, HPT domain"/>
    <property type="match status" value="1"/>
</dbReference>
<gene>
    <name evidence="21" type="ORF">SAMN04490244_104322</name>
</gene>
<keyword evidence="6 15" id="KW-0597">Phosphoprotein</keyword>
<evidence type="ECO:0000256" key="5">
    <source>
        <dbReference type="ARBA" id="ARBA00022519"/>
    </source>
</evidence>
<keyword evidence="8 16" id="KW-0812">Transmembrane</keyword>
<dbReference type="InterPro" id="IPR003661">
    <property type="entry name" value="HisK_dim/P_dom"/>
</dbReference>
<dbReference type="Pfam" id="PF00072">
    <property type="entry name" value="Response_reg"/>
    <property type="match status" value="1"/>
</dbReference>
<dbReference type="SMART" id="SM00448">
    <property type="entry name" value="REC"/>
    <property type="match status" value="1"/>
</dbReference>
<keyword evidence="10" id="KW-0418">Kinase</keyword>
<dbReference type="EC" id="2.7.13.3" evidence="3"/>
<dbReference type="Gene3D" id="3.30.450.20">
    <property type="entry name" value="PAS domain"/>
    <property type="match status" value="1"/>
</dbReference>
<dbReference type="CDD" id="cd00082">
    <property type="entry name" value="HisKA"/>
    <property type="match status" value="1"/>
</dbReference>
<keyword evidence="12 16" id="KW-1133">Transmembrane helix</keyword>
<dbReference type="Gene3D" id="3.30.565.10">
    <property type="entry name" value="Histidine kinase-like ATPase, C-terminal domain"/>
    <property type="match status" value="1"/>
</dbReference>
<keyword evidence="9" id="KW-0547">Nucleotide-binding</keyword>
<dbReference type="EMBL" id="FOGU01000004">
    <property type="protein sequence ID" value="SER99483.1"/>
    <property type="molecule type" value="Genomic_DNA"/>
</dbReference>
<reference evidence="21 22" key="1">
    <citation type="submission" date="2016-10" db="EMBL/GenBank/DDBJ databases">
        <authorList>
            <person name="de Groot N.N."/>
        </authorList>
    </citation>
    <scope>NUCLEOTIDE SEQUENCE [LARGE SCALE GENOMIC DNA]</scope>
    <source>
        <strain evidence="21 22">DSM 23042</strain>
    </source>
</reference>
<comment type="catalytic activity">
    <reaction evidence="1">
        <text>ATP + protein L-histidine = ADP + protein N-phospho-L-histidine.</text>
        <dbReference type="EC" id="2.7.13.3"/>
    </reaction>
</comment>
<feature type="domain" description="PAS" evidence="19">
    <location>
        <begin position="220"/>
        <end position="291"/>
    </location>
</feature>
<evidence type="ECO:0000256" key="7">
    <source>
        <dbReference type="ARBA" id="ARBA00022679"/>
    </source>
</evidence>
<dbReference type="NCBIfam" id="TIGR00229">
    <property type="entry name" value="sensory_box"/>
    <property type="match status" value="1"/>
</dbReference>
<dbReference type="SMART" id="SM00091">
    <property type="entry name" value="PAS"/>
    <property type="match status" value="1"/>
</dbReference>
<feature type="domain" description="Response regulatory" evidence="18">
    <location>
        <begin position="607"/>
        <end position="724"/>
    </location>
</feature>
<dbReference type="SUPFAM" id="SSF55785">
    <property type="entry name" value="PYP-like sensor domain (PAS domain)"/>
    <property type="match status" value="1"/>
</dbReference>
<dbReference type="OrthoDB" id="9801651at2"/>
<dbReference type="SUPFAM" id="SSF47384">
    <property type="entry name" value="Homodimeric domain of signal transducing histidine kinase"/>
    <property type="match status" value="1"/>
</dbReference>
<keyword evidence="13" id="KW-0902">Two-component regulatory system</keyword>
<comment type="subcellular location">
    <subcellularLocation>
        <location evidence="2">Cell inner membrane</location>
        <topology evidence="2">Multi-pass membrane protein</topology>
    </subcellularLocation>
</comment>
<dbReference type="InterPro" id="IPR013767">
    <property type="entry name" value="PAS_fold"/>
</dbReference>
<dbReference type="Gene3D" id="3.40.50.2300">
    <property type="match status" value="1"/>
</dbReference>
<dbReference type="InterPro" id="IPR005467">
    <property type="entry name" value="His_kinase_dom"/>
</dbReference>